<feature type="transmembrane region" description="Helical" evidence="1">
    <location>
        <begin position="148"/>
        <end position="167"/>
    </location>
</feature>
<evidence type="ECO:0000256" key="1">
    <source>
        <dbReference type="SAM" id="Phobius"/>
    </source>
</evidence>
<proteinExistence type="predicted"/>
<accession>A0AAU7P4R2</accession>
<name>A0AAU7P4R2_9XANT</name>
<gene>
    <name evidence="2" type="ORF">VZ068_14455</name>
</gene>
<protein>
    <recommendedName>
        <fullName evidence="3">DUF4956 domain-containing protein</fullName>
    </recommendedName>
</protein>
<organism evidence="2">
    <name type="scientific">Xanthomonas sp. 10-10</name>
    <dbReference type="NCBI Taxonomy" id="3115848"/>
    <lineage>
        <taxon>Bacteria</taxon>
        <taxon>Pseudomonadati</taxon>
        <taxon>Pseudomonadota</taxon>
        <taxon>Gammaproteobacteria</taxon>
        <taxon>Lysobacterales</taxon>
        <taxon>Lysobacteraceae</taxon>
        <taxon>Xanthomonas</taxon>
    </lineage>
</organism>
<dbReference type="EMBL" id="CP144460">
    <property type="protein sequence ID" value="XBS36673.1"/>
    <property type="molecule type" value="Genomic_DNA"/>
</dbReference>
<reference evidence="2" key="1">
    <citation type="submission" date="2024-02" db="EMBL/GenBank/DDBJ databases">
        <title>Complete genome sequence of Xanthomonas sp. 10-10.</title>
        <authorList>
            <person name="Biessy A."/>
            <person name="Ciotola M."/>
            <person name="Cadieux M."/>
            <person name="Soufiane B."/>
            <person name="Laforest M."/>
            <person name="Filion M."/>
        </authorList>
    </citation>
    <scope>NUCLEOTIDE SEQUENCE</scope>
    <source>
        <strain evidence="2">10-10</strain>
    </source>
</reference>
<keyword evidence="1" id="KW-0472">Membrane</keyword>
<feature type="transmembrane region" description="Helical" evidence="1">
    <location>
        <begin position="93"/>
        <end position="112"/>
    </location>
</feature>
<feature type="transmembrane region" description="Helical" evidence="1">
    <location>
        <begin position="118"/>
        <end position="136"/>
    </location>
</feature>
<keyword evidence="1" id="KW-0812">Transmembrane</keyword>
<sequence length="246" mass="27121">MAETAVEKKEIGSAHVLAWGSVFIAFGAVQGVIYLRSYWGNFGVDPFQFGSVNDLALVGLTAIGATLAFLLFSSLVGGYLGRNLSILSERYRTVAILVPIAVLIFLIALAFYVDFGFYLVFGVFLTWILIWLVQRTPGLPISIRQMELLPYIALVLAYMPLSAHYLGHRKAASVKRAPAVVSILTKHKAERGAKDSEKYQLAGRLGDVYVLYHMVDDSVEIIPSSELERLRIERFTTPTGSASKSQ</sequence>
<evidence type="ECO:0000313" key="2">
    <source>
        <dbReference type="EMBL" id="XBS36673.1"/>
    </source>
</evidence>
<dbReference type="RefSeq" id="WP_349655684.1">
    <property type="nucleotide sequence ID" value="NZ_CP144460.1"/>
</dbReference>
<keyword evidence="1" id="KW-1133">Transmembrane helix</keyword>
<feature type="transmembrane region" description="Helical" evidence="1">
    <location>
        <begin position="55"/>
        <end position="81"/>
    </location>
</feature>
<dbReference type="AlphaFoldDB" id="A0AAU7P4R2"/>
<evidence type="ECO:0008006" key="3">
    <source>
        <dbReference type="Google" id="ProtNLM"/>
    </source>
</evidence>
<feature type="transmembrane region" description="Helical" evidence="1">
    <location>
        <begin position="16"/>
        <end position="35"/>
    </location>
</feature>